<dbReference type="SMART" id="SM00301">
    <property type="entry name" value="DM"/>
    <property type="match status" value="1"/>
</dbReference>
<feature type="DNA-binding region" description="DM" evidence="5">
    <location>
        <begin position="19"/>
        <end position="66"/>
    </location>
</feature>
<feature type="compositionally biased region" description="Basic residues" evidence="6">
    <location>
        <begin position="12"/>
        <end position="22"/>
    </location>
</feature>
<organism evidence="8 9">
    <name type="scientific">Caerostris darwini</name>
    <dbReference type="NCBI Taxonomy" id="1538125"/>
    <lineage>
        <taxon>Eukaryota</taxon>
        <taxon>Metazoa</taxon>
        <taxon>Ecdysozoa</taxon>
        <taxon>Arthropoda</taxon>
        <taxon>Chelicerata</taxon>
        <taxon>Arachnida</taxon>
        <taxon>Araneae</taxon>
        <taxon>Araneomorphae</taxon>
        <taxon>Entelegynae</taxon>
        <taxon>Araneoidea</taxon>
        <taxon>Araneidae</taxon>
        <taxon>Caerostris</taxon>
    </lineage>
</organism>
<dbReference type="GO" id="GO:0007548">
    <property type="term" value="P:sex differentiation"/>
    <property type="evidence" value="ECO:0007669"/>
    <property type="project" value="TreeGrafter"/>
</dbReference>
<name>A0AAV4UV45_9ARAC</name>
<evidence type="ECO:0000313" key="9">
    <source>
        <dbReference type="Proteomes" id="UP001054837"/>
    </source>
</evidence>
<evidence type="ECO:0000256" key="6">
    <source>
        <dbReference type="SAM" id="MobiDB-lite"/>
    </source>
</evidence>
<dbReference type="Gene3D" id="4.10.1040.10">
    <property type="entry name" value="DM DNA-binding domain"/>
    <property type="match status" value="1"/>
</dbReference>
<dbReference type="InterPro" id="IPR001275">
    <property type="entry name" value="DM_DNA-bd"/>
</dbReference>
<protein>
    <submittedName>
        <fullName evidence="8">Doublesex- and mab-3-related transcription factor 2</fullName>
    </submittedName>
</protein>
<accession>A0AAV4UV45</accession>
<dbReference type="PANTHER" id="PTHR12322:SF53">
    <property type="entry name" value="DOUBLESEX-MAB RELATED 11E"/>
    <property type="match status" value="1"/>
</dbReference>
<dbReference type="PANTHER" id="PTHR12322">
    <property type="entry name" value="DOUBLESEX AND MAB-3 RELATED TRANSCRIPTION FACTOR DMRT"/>
    <property type="match status" value="1"/>
</dbReference>
<dbReference type="InterPro" id="IPR036407">
    <property type="entry name" value="DM_DNA-bd_sf"/>
</dbReference>
<feature type="compositionally biased region" description="Basic and acidic residues" evidence="6">
    <location>
        <begin position="1"/>
        <end position="11"/>
    </location>
</feature>
<evidence type="ECO:0000256" key="2">
    <source>
        <dbReference type="ARBA" id="ARBA00022833"/>
    </source>
</evidence>
<evidence type="ECO:0000256" key="4">
    <source>
        <dbReference type="ARBA" id="ARBA00023242"/>
    </source>
</evidence>
<dbReference type="Proteomes" id="UP001054837">
    <property type="component" value="Unassembled WGS sequence"/>
</dbReference>
<gene>
    <name evidence="8" type="primary">DMRT2</name>
    <name evidence="8" type="ORF">CDAR_216981</name>
</gene>
<keyword evidence="3 5" id="KW-0238">DNA-binding</keyword>
<dbReference type="SUPFAM" id="SSF82927">
    <property type="entry name" value="Cysteine-rich DNA binding domain, (DM domain)"/>
    <property type="match status" value="1"/>
</dbReference>
<dbReference type="GO" id="GO:0005634">
    <property type="term" value="C:nucleus"/>
    <property type="evidence" value="ECO:0007669"/>
    <property type="project" value="UniProtKB-SubCell"/>
</dbReference>
<dbReference type="PROSITE" id="PS50809">
    <property type="entry name" value="DM_2"/>
    <property type="match status" value="1"/>
</dbReference>
<proteinExistence type="predicted"/>
<feature type="domain" description="DM" evidence="7">
    <location>
        <begin position="19"/>
        <end position="66"/>
    </location>
</feature>
<dbReference type="PROSITE" id="PS40000">
    <property type="entry name" value="DM_1"/>
    <property type="match status" value="1"/>
</dbReference>
<dbReference type="FunFam" id="4.10.1040.10:FF:000001">
    <property type="entry name" value="doublesex- and mab-3-related transcription factor 1"/>
    <property type="match status" value="1"/>
</dbReference>
<evidence type="ECO:0000256" key="5">
    <source>
        <dbReference type="PROSITE-ProRule" id="PRU00070"/>
    </source>
</evidence>
<dbReference type="AlphaFoldDB" id="A0AAV4UV45"/>
<dbReference type="GO" id="GO:0000981">
    <property type="term" value="F:DNA-binding transcription factor activity, RNA polymerase II-specific"/>
    <property type="evidence" value="ECO:0007669"/>
    <property type="project" value="TreeGrafter"/>
</dbReference>
<sequence>MLGSGESDKSRRQSRKPKCSKCKNHGVVSCIKGHKRFCRWKECQCNSCLFVAERQKILASQVALRRHGSSNAKGEPKCDTEYLLEQKKKYQRQLRLLNRQVIFKQSIGRHNVQMSSHPQSLFLLKACDRLRKRRCFADKELDALLSPFHSFQKRLPTSLDALPSPFAPQVQPVSTRIQPLDYCVKKQTISLGNSSVFSSVIPEVASISKDSFKECDLPTSNVHKQKIMGDTNKGLSFSVESIIGKK</sequence>
<dbReference type="InterPro" id="IPR026607">
    <property type="entry name" value="DMRT"/>
</dbReference>
<dbReference type="GO" id="GO:0046872">
    <property type="term" value="F:metal ion binding"/>
    <property type="evidence" value="ECO:0007669"/>
    <property type="project" value="UniProtKB-KW"/>
</dbReference>
<evidence type="ECO:0000256" key="3">
    <source>
        <dbReference type="ARBA" id="ARBA00023125"/>
    </source>
</evidence>
<feature type="region of interest" description="Disordered" evidence="6">
    <location>
        <begin position="1"/>
        <end position="22"/>
    </location>
</feature>
<keyword evidence="2 5" id="KW-0862">Zinc</keyword>
<dbReference type="EMBL" id="BPLQ01011932">
    <property type="protein sequence ID" value="GIY61290.1"/>
    <property type="molecule type" value="Genomic_DNA"/>
</dbReference>
<reference evidence="8 9" key="1">
    <citation type="submission" date="2021-06" db="EMBL/GenBank/DDBJ databases">
        <title>Caerostris darwini draft genome.</title>
        <authorList>
            <person name="Kono N."/>
            <person name="Arakawa K."/>
        </authorList>
    </citation>
    <scope>NUCLEOTIDE SEQUENCE [LARGE SCALE GENOMIC DNA]</scope>
</reference>
<keyword evidence="1 5" id="KW-0479">Metal-binding</keyword>
<keyword evidence="4 5" id="KW-0539">Nucleus</keyword>
<comment type="subcellular location">
    <subcellularLocation>
        <location evidence="5">Nucleus</location>
    </subcellularLocation>
</comment>
<dbReference type="GO" id="GO:0000978">
    <property type="term" value="F:RNA polymerase II cis-regulatory region sequence-specific DNA binding"/>
    <property type="evidence" value="ECO:0007669"/>
    <property type="project" value="TreeGrafter"/>
</dbReference>
<evidence type="ECO:0000259" key="7">
    <source>
        <dbReference type="PROSITE" id="PS50809"/>
    </source>
</evidence>
<keyword evidence="9" id="KW-1185">Reference proteome</keyword>
<evidence type="ECO:0000256" key="1">
    <source>
        <dbReference type="ARBA" id="ARBA00022723"/>
    </source>
</evidence>
<dbReference type="Pfam" id="PF00751">
    <property type="entry name" value="DM"/>
    <property type="match status" value="1"/>
</dbReference>
<evidence type="ECO:0000313" key="8">
    <source>
        <dbReference type="EMBL" id="GIY61290.1"/>
    </source>
</evidence>
<comment type="caution">
    <text evidence="8">The sequence shown here is derived from an EMBL/GenBank/DDBJ whole genome shotgun (WGS) entry which is preliminary data.</text>
</comment>